<protein>
    <recommendedName>
        <fullName evidence="4">CsbD-like domain-containing protein</fullName>
    </recommendedName>
</protein>
<dbReference type="AlphaFoldDB" id="A0A1Y1VVK4"/>
<keyword evidence="3" id="KW-1185">Reference proteome</keyword>
<evidence type="ECO:0000313" key="3">
    <source>
        <dbReference type="Proteomes" id="UP000193498"/>
    </source>
</evidence>
<feature type="compositionally biased region" description="Polar residues" evidence="1">
    <location>
        <begin position="1"/>
        <end position="13"/>
    </location>
</feature>
<sequence>MTSTNKEGPSGNTLAGLRDTVSGKAKEEIGELTGNPEMGGVGSYEKQLGQQELAAPDGPRLRKGLGTGGPNESADQTNRTVEDDQEIDVARASEYAEGAGTKVAGIIESVVGSIIGDESLKDQGESKKIEGELQMRNA</sequence>
<evidence type="ECO:0000256" key="1">
    <source>
        <dbReference type="SAM" id="MobiDB-lite"/>
    </source>
</evidence>
<comment type="caution">
    <text evidence="2">The sequence shown here is derived from an EMBL/GenBank/DDBJ whole genome shotgun (WGS) entry which is preliminary data.</text>
</comment>
<feature type="region of interest" description="Disordered" evidence="1">
    <location>
        <begin position="1"/>
        <end position="84"/>
    </location>
</feature>
<feature type="region of interest" description="Disordered" evidence="1">
    <location>
        <begin position="118"/>
        <end position="138"/>
    </location>
</feature>
<evidence type="ECO:0000313" key="2">
    <source>
        <dbReference type="EMBL" id="ORX65327.1"/>
    </source>
</evidence>
<dbReference type="InParanoid" id="A0A1Y1VVK4"/>
<name>A0A1Y1VVK4_9FUNG</name>
<organism evidence="2 3">
    <name type="scientific">Basidiobolus meristosporus CBS 931.73</name>
    <dbReference type="NCBI Taxonomy" id="1314790"/>
    <lineage>
        <taxon>Eukaryota</taxon>
        <taxon>Fungi</taxon>
        <taxon>Fungi incertae sedis</taxon>
        <taxon>Zoopagomycota</taxon>
        <taxon>Entomophthoromycotina</taxon>
        <taxon>Basidiobolomycetes</taxon>
        <taxon>Basidiobolales</taxon>
        <taxon>Basidiobolaceae</taxon>
        <taxon>Basidiobolus</taxon>
    </lineage>
</organism>
<dbReference type="Proteomes" id="UP000193498">
    <property type="component" value="Unassembled WGS sequence"/>
</dbReference>
<accession>A0A1Y1VVK4</accession>
<dbReference type="EMBL" id="MCFE01001146">
    <property type="protein sequence ID" value="ORX65327.1"/>
    <property type="molecule type" value="Genomic_DNA"/>
</dbReference>
<reference evidence="2 3" key="1">
    <citation type="submission" date="2016-07" db="EMBL/GenBank/DDBJ databases">
        <title>Pervasive Adenine N6-methylation of Active Genes in Fungi.</title>
        <authorList>
            <consortium name="DOE Joint Genome Institute"/>
            <person name="Mondo S.J."/>
            <person name="Dannebaum R.O."/>
            <person name="Kuo R.C."/>
            <person name="Labutti K."/>
            <person name="Haridas S."/>
            <person name="Kuo A."/>
            <person name="Salamov A."/>
            <person name="Ahrendt S.R."/>
            <person name="Lipzen A."/>
            <person name="Sullivan W."/>
            <person name="Andreopoulos W.B."/>
            <person name="Clum A."/>
            <person name="Lindquist E."/>
            <person name="Daum C."/>
            <person name="Ramamoorthy G.K."/>
            <person name="Gryganskyi A."/>
            <person name="Culley D."/>
            <person name="Magnuson J.K."/>
            <person name="James T.Y."/>
            <person name="O'Malley M.A."/>
            <person name="Stajich J.E."/>
            <person name="Spatafora J.W."/>
            <person name="Visel A."/>
            <person name="Grigoriev I.V."/>
        </authorList>
    </citation>
    <scope>NUCLEOTIDE SEQUENCE [LARGE SCALE GENOMIC DNA]</scope>
    <source>
        <strain evidence="2 3">CBS 931.73</strain>
    </source>
</reference>
<gene>
    <name evidence="2" type="ORF">K493DRAFT_364689</name>
</gene>
<proteinExistence type="predicted"/>
<evidence type="ECO:0008006" key="4">
    <source>
        <dbReference type="Google" id="ProtNLM"/>
    </source>
</evidence>